<name>C9SDN6_VERA1</name>
<evidence type="ECO:0008006" key="5">
    <source>
        <dbReference type="Google" id="ProtNLM"/>
    </source>
</evidence>
<dbReference type="KEGG" id="val:VDBG_03265"/>
<dbReference type="EMBL" id="DS985216">
    <property type="protein sequence ID" value="EEY17156.1"/>
    <property type="molecule type" value="Genomic_DNA"/>
</dbReference>
<dbReference type="InterPro" id="IPR037239">
    <property type="entry name" value="OSBP_sf"/>
</dbReference>
<organism evidence="4">
    <name type="scientific">Verticillium alfalfae (strain VaMs.102 / ATCC MYA-4576 / FGSC 10136)</name>
    <name type="common">Verticillium wilt of alfalfa</name>
    <name type="synonym">Verticillium albo-atrum</name>
    <dbReference type="NCBI Taxonomy" id="526221"/>
    <lineage>
        <taxon>Eukaryota</taxon>
        <taxon>Fungi</taxon>
        <taxon>Dikarya</taxon>
        <taxon>Ascomycota</taxon>
        <taxon>Pezizomycotina</taxon>
        <taxon>Sordariomycetes</taxon>
        <taxon>Hypocreomycetidae</taxon>
        <taxon>Glomerellales</taxon>
        <taxon>Plectosphaerellaceae</taxon>
        <taxon>Verticillium</taxon>
    </lineage>
</organism>
<feature type="compositionally biased region" description="Low complexity" evidence="2">
    <location>
        <begin position="80"/>
        <end position="94"/>
    </location>
</feature>
<dbReference type="OrthoDB" id="48057at2759"/>
<protein>
    <recommendedName>
        <fullName evidence="5">Oxysterol-binding protein</fullName>
    </recommendedName>
</protein>
<keyword evidence="4" id="KW-1185">Reference proteome</keyword>
<evidence type="ECO:0000313" key="3">
    <source>
        <dbReference type="EMBL" id="EEY17156.1"/>
    </source>
</evidence>
<evidence type="ECO:0000313" key="4">
    <source>
        <dbReference type="Proteomes" id="UP000008698"/>
    </source>
</evidence>
<dbReference type="Gene3D" id="3.30.70.3490">
    <property type="match status" value="1"/>
</dbReference>
<dbReference type="GeneID" id="9533288"/>
<feature type="region of interest" description="Disordered" evidence="2">
    <location>
        <begin position="362"/>
        <end position="383"/>
    </location>
</feature>
<dbReference type="Pfam" id="PF01237">
    <property type="entry name" value="Oxysterol_BP"/>
    <property type="match status" value="2"/>
</dbReference>
<dbReference type="HOGENOM" id="CLU_518956_0_0_1"/>
<dbReference type="GO" id="GO:0032934">
    <property type="term" value="F:sterol binding"/>
    <property type="evidence" value="ECO:0007669"/>
    <property type="project" value="TreeGrafter"/>
</dbReference>
<dbReference type="GO" id="GO:0016020">
    <property type="term" value="C:membrane"/>
    <property type="evidence" value="ECO:0007669"/>
    <property type="project" value="TreeGrafter"/>
</dbReference>
<dbReference type="eggNOG" id="KOG2210">
    <property type="taxonomic scope" value="Eukaryota"/>
</dbReference>
<evidence type="ECO:0000256" key="1">
    <source>
        <dbReference type="ARBA" id="ARBA00008842"/>
    </source>
</evidence>
<dbReference type="PANTHER" id="PTHR10972:SF212">
    <property type="entry name" value="OXYSTEROL-BINDING PROTEIN-LIKE PROTEIN 1"/>
    <property type="match status" value="1"/>
</dbReference>
<feature type="region of interest" description="Disordered" evidence="2">
    <location>
        <begin position="68"/>
        <end position="103"/>
    </location>
</feature>
<dbReference type="PANTHER" id="PTHR10972">
    <property type="entry name" value="OXYSTEROL-BINDING PROTEIN-RELATED"/>
    <property type="match status" value="1"/>
</dbReference>
<dbReference type="GO" id="GO:0005829">
    <property type="term" value="C:cytosol"/>
    <property type="evidence" value="ECO:0007669"/>
    <property type="project" value="TreeGrafter"/>
</dbReference>
<comment type="similarity">
    <text evidence="1">Belongs to the OSBP family.</text>
</comment>
<proteinExistence type="inferred from homology"/>
<gene>
    <name evidence="3" type="ORF">VDBG_03265</name>
</gene>
<feature type="region of interest" description="Disordered" evidence="2">
    <location>
        <begin position="151"/>
        <end position="211"/>
    </location>
</feature>
<evidence type="ECO:0000256" key="2">
    <source>
        <dbReference type="SAM" id="MobiDB-lite"/>
    </source>
</evidence>
<accession>C9SDN6</accession>
<dbReference type="SUPFAM" id="SSF144000">
    <property type="entry name" value="Oxysterol-binding protein-like"/>
    <property type="match status" value="2"/>
</dbReference>
<dbReference type="AlphaFoldDB" id="C9SDN6"/>
<feature type="compositionally biased region" description="Polar residues" evidence="2">
    <location>
        <begin position="362"/>
        <end position="380"/>
    </location>
</feature>
<sequence length="525" mass="56749">MTYSGAGCLGRGESSTVVRWAGGLPSTPRFLWMDVSVSPQEGRRQTTVTTALDPVRLFATEAKWRQPGVGRCTGAGARGGPSSSDVPVHSSQSGRRTEGEQQPYTTAFVTFTLMTLMVEACRRISHEGHKPDRQAVMAPCHLAMFSMSQFPRAWPTQPPPKARPKAPGPRLGSCPSAHHSARRPEEPAVGAAAASSSSGPQPAARSPQQPRGTIRFARASRQPSKLSPASDIVMASAAPPTAVVDAPEEPPSDTSKLKTFIGILRKFMGVADLAAVRFSLPSQLLEPTPNLEYWTYLDAPNAFVAIGTADEPLDRMLEVCRFWFTKDLKYVKGRPCKPYNSCLGEFFRCNWETEDNAPKINTTALKGPTSGNVSSASSIRSVKADKNASTNSLSLTDSHPPEARFTIIDLLPLNVAPKVVPPADKQQEYESLSLWGGVTEAIHAKQFGKATQVKQELEERQREKAREREAAGTTWQPVFFQQVTGNGGQPVLTDKGREVLKRAQQAEWNIDDVVGAAPAAAPIAA</sequence>
<dbReference type="InterPro" id="IPR000648">
    <property type="entry name" value="Oxysterol-bd"/>
</dbReference>
<reference evidence="4" key="1">
    <citation type="journal article" date="2011" name="PLoS Pathog.">
        <title>Comparative genomics yields insights into niche adaptation of plant vascular wilt pathogens.</title>
        <authorList>
            <person name="Klosterman S.J."/>
            <person name="Subbarao K.V."/>
            <person name="Kang S."/>
            <person name="Veronese P."/>
            <person name="Gold S.E."/>
            <person name="Thomma B.P.H.J."/>
            <person name="Chen Z."/>
            <person name="Henrissat B."/>
            <person name="Lee Y.-H."/>
            <person name="Park J."/>
            <person name="Garcia-Pedrajas M.D."/>
            <person name="Barbara D.J."/>
            <person name="Anchieta A."/>
            <person name="de Jonge R."/>
            <person name="Santhanam P."/>
            <person name="Maruthachalam K."/>
            <person name="Atallah Z."/>
            <person name="Amyotte S.G."/>
            <person name="Paz Z."/>
            <person name="Inderbitzin P."/>
            <person name="Hayes R.J."/>
            <person name="Heiman D.I."/>
            <person name="Young S."/>
            <person name="Zeng Q."/>
            <person name="Engels R."/>
            <person name="Galagan J."/>
            <person name="Cuomo C.A."/>
            <person name="Dobinson K.F."/>
            <person name="Ma L.-J."/>
        </authorList>
    </citation>
    <scope>NUCLEOTIDE SEQUENCE [LARGE SCALE GENOMIC DNA]</scope>
    <source>
        <strain evidence="4">VaMs.102 / ATCC MYA-4576 / FGSC 10136</strain>
    </source>
</reference>
<dbReference type="RefSeq" id="XP_003007126.1">
    <property type="nucleotide sequence ID" value="XM_003007080.1"/>
</dbReference>
<dbReference type="Proteomes" id="UP000008698">
    <property type="component" value="Unassembled WGS sequence"/>
</dbReference>
<feature type="compositionally biased region" description="Low complexity" evidence="2">
    <location>
        <begin position="187"/>
        <end position="211"/>
    </location>
</feature>